<dbReference type="GO" id="GO:0052621">
    <property type="term" value="F:diguanylate cyclase activity"/>
    <property type="evidence" value="ECO:0007669"/>
    <property type="project" value="UniProtKB-EC"/>
</dbReference>
<comment type="catalytic activity">
    <reaction evidence="2">
        <text>2 GTP = 3',3'-c-di-GMP + 2 diphosphate</text>
        <dbReference type="Rhea" id="RHEA:24898"/>
        <dbReference type="ChEBI" id="CHEBI:33019"/>
        <dbReference type="ChEBI" id="CHEBI:37565"/>
        <dbReference type="ChEBI" id="CHEBI:58805"/>
        <dbReference type="EC" id="2.7.7.65"/>
    </reaction>
</comment>
<evidence type="ECO:0000313" key="4">
    <source>
        <dbReference type="EMBL" id="PRP98520.1"/>
    </source>
</evidence>
<dbReference type="InterPro" id="IPR050469">
    <property type="entry name" value="Diguanylate_Cyclase"/>
</dbReference>
<dbReference type="Gene3D" id="3.30.70.270">
    <property type="match status" value="1"/>
</dbReference>
<dbReference type="EMBL" id="PVNL01000124">
    <property type="protein sequence ID" value="PRP98520.1"/>
    <property type="molecule type" value="Genomic_DNA"/>
</dbReference>
<gene>
    <name evidence="4" type="ORF">ENSA7_64630</name>
</gene>
<feature type="domain" description="GGDEF" evidence="3">
    <location>
        <begin position="424"/>
        <end position="557"/>
    </location>
</feature>
<dbReference type="InterPro" id="IPR029787">
    <property type="entry name" value="Nucleotide_cyclase"/>
</dbReference>
<accession>A0A2S9Y0M0</accession>
<dbReference type="PANTHER" id="PTHR45138:SF9">
    <property type="entry name" value="DIGUANYLATE CYCLASE DGCM-RELATED"/>
    <property type="match status" value="1"/>
</dbReference>
<dbReference type="SUPFAM" id="SSF55073">
    <property type="entry name" value="Nucleotide cyclase"/>
    <property type="match status" value="1"/>
</dbReference>
<dbReference type="NCBIfam" id="TIGR00254">
    <property type="entry name" value="GGDEF"/>
    <property type="match status" value="1"/>
</dbReference>
<comment type="caution">
    <text evidence="4">The sequence shown here is derived from an EMBL/GenBank/DDBJ whole genome shotgun (WGS) entry which is preliminary data.</text>
</comment>
<protein>
    <recommendedName>
        <fullName evidence="1">diguanylate cyclase</fullName>
        <ecNumber evidence="1">2.7.7.65</ecNumber>
    </recommendedName>
</protein>
<dbReference type="PROSITE" id="PS50887">
    <property type="entry name" value="GGDEF"/>
    <property type="match status" value="1"/>
</dbReference>
<dbReference type="InterPro" id="IPR043128">
    <property type="entry name" value="Rev_trsase/Diguanyl_cyclase"/>
</dbReference>
<dbReference type="Pfam" id="PF00990">
    <property type="entry name" value="GGDEF"/>
    <property type="match status" value="1"/>
</dbReference>
<dbReference type="InterPro" id="IPR000160">
    <property type="entry name" value="GGDEF_dom"/>
</dbReference>
<organism evidence="4 5">
    <name type="scientific">Enhygromyxa salina</name>
    <dbReference type="NCBI Taxonomy" id="215803"/>
    <lineage>
        <taxon>Bacteria</taxon>
        <taxon>Pseudomonadati</taxon>
        <taxon>Myxococcota</taxon>
        <taxon>Polyangia</taxon>
        <taxon>Nannocystales</taxon>
        <taxon>Nannocystaceae</taxon>
        <taxon>Enhygromyxa</taxon>
    </lineage>
</organism>
<dbReference type="AlphaFoldDB" id="A0A2S9Y0M0"/>
<dbReference type="SMART" id="SM00267">
    <property type="entry name" value="GGDEF"/>
    <property type="match status" value="1"/>
</dbReference>
<dbReference type="EC" id="2.7.7.65" evidence="1"/>
<dbReference type="PANTHER" id="PTHR45138">
    <property type="entry name" value="REGULATORY COMPONENTS OF SENSORY TRANSDUCTION SYSTEM"/>
    <property type="match status" value="1"/>
</dbReference>
<sequence>MTDEDLPPQNALVPLFSHYLGGKPPTMDLSYIAEFMARAAPVDPVSEENIPYTDTRPIVAACIYGRIKHRQEFSAEGIMWETGIPLLHVKRIISDIIAKTRGPEILSDGRPYYEWGDEEKVYEILWPLAHSRSAKAATPGSVGAAQIIFTYMVGEKPFDCARIPRELRGYLQKYSSSHLADMLLGWSIFVEPHIESLIEFGLIERTHATSKIVQPTPKGIAWHDIVHREPGGSLVVARSSLDTRSEKVLVSAVRSFSEGLEKLEQKISEVLGVDLSSPRRLSRLRLAADVLTSETLLSGTVEIGEIAETLFLTCKSEMARLRTRREKLRGKVKDSELVAGLEADLTMFGKLAISDALKGARGALQPQVTDFVNIGTYHEYLSRAGQGQELPARIADEKFGILNAPSLFADDFHYQNRAAFERRRAVAVAFVDIDKFKDVNSEHTELVVDRDILPRFMRGMEAFCYGRAAAYRQGGDEYLILLYNTSPDEAEDFFERLREHIKLIDYPDNIRSAPTVSIGYHVVMAENEVSVWEAVGIANMAKDHAKRTRDQVFASLAEDFRKVTGFDPVV</sequence>
<evidence type="ECO:0000256" key="2">
    <source>
        <dbReference type="ARBA" id="ARBA00034247"/>
    </source>
</evidence>
<reference evidence="4 5" key="1">
    <citation type="submission" date="2018-03" db="EMBL/GenBank/DDBJ databases">
        <title>Draft Genome Sequences of the Obligatory Marine Myxobacteria Enhygromyxa salina SWB007.</title>
        <authorList>
            <person name="Poehlein A."/>
            <person name="Moghaddam J.A."/>
            <person name="Harms H."/>
            <person name="Alanjari M."/>
            <person name="Koenig G.M."/>
            <person name="Daniel R."/>
            <person name="Schaeberle T.F."/>
        </authorList>
    </citation>
    <scope>NUCLEOTIDE SEQUENCE [LARGE SCALE GENOMIC DNA]</scope>
    <source>
        <strain evidence="4 5">SWB007</strain>
    </source>
</reference>
<evidence type="ECO:0000313" key="5">
    <source>
        <dbReference type="Proteomes" id="UP000238823"/>
    </source>
</evidence>
<dbReference type="Proteomes" id="UP000238823">
    <property type="component" value="Unassembled WGS sequence"/>
</dbReference>
<dbReference type="CDD" id="cd01949">
    <property type="entry name" value="GGDEF"/>
    <property type="match status" value="1"/>
</dbReference>
<proteinExistence type="predicted"/>
<name>A0A2S9Y0M0_9BACT</name>
<evidence type="ECO:0000259" key="3">
    <source>
        <dbReference type="PROSITE" id="PS50887"/>
    </source>
</evidence>
<evidence type="ECO:0000256" key="1">
    <source>
        <dbReference type="ARBA" id="ARBA00012528"/>
    </source>
</evidence>